<dbReference type="EMBL" id="JBHDLJ010000002">
    <property type="protein sequence ID" value="MFB0833577.1"/>
    <property type="molecule type" value="Genomic_DNA"/>
</dbReference>
<dbReference type="Proteomes" id="UP001575652">
    <property type="component" value="Unassembled WGS sequence"/>
</dbReference>
<reference evidence="1 2" key="1">
    <citation type="submission" date="2024-09" db="EMBL/GenBank/DDBJ databases">
        <authorList>
            <person name="Salinas-Garcia M.A."/>
            <person name="Prieme A."/>
        </authorList>
    </citation>
    <scope>NUCLEOTIDE SEQUENCE [LARGE SCALE GENOMIC DNA]</scope>
    <source>
        <strain evidence="1 2">DSM 21081</strain>
    </source>
</reference>
<evidence type="ECO:0000313" key="1">
    <source>
        <dbReference type="EMBL" id="MFB0833577.1"/>
    </source>
</evidence>
<gene>
    <name evidence="1" type="ORF">ACETWP_03170</name>
</gene>
<comment type="caution">
    <text evidence="1">The sequence shown here is derived from an EMBL/GenBank/DDBJ whole genome shotgun (WGS) entry which is preliminary data.</text>
</comment>
<accession>A0ABV4UJ51</accession>
<protein>
    <submittedName>
        <fullName evidence="1">Uncharacterized protein</fullName>
    </submittedName>
</protein>
<organism evidence="1 2">
    <name type="scientific">Arthrobacter halodurans</name>
    <dbReference type="NCBI Taxonomy" id="516699"/>
    <lineage>
        <taxon>Bacteria</taxon>
        <taxon>Bacillati</taxon>
        <taxon>Actinomycetota</taxon>
        <taxon>Actinomycetes</taxon>
        <taxon>Micrococcales</taxon>
        <taxon>Micrococcaceae</taxon>
        <taxon>Arthrobacter</taxon>
    </lineage>
</organism>
<name>A0ABV4UJ51_9MICC</name>
<proteinExistence type="predicted"/>
<keyword evidence="2" id="KW-1185">Reference proteome</keyword>
<dbReference type="RefSeq" id="WP_373970744.1">
    <property type="nucleotide sequence ID" value="NZ_JBHDLJ010000002.1"/>
</dbReference>
<evidence type="ECO:0000313" key="2">
    <source>
        <dbReference type="Proteomes" id="UP001575652"/>
    </source>
</evidence>
<sequence>MDGQGSEAVWEDMELRAARAAAYVDEARRRVAVLRGLDWRSPAGMAFLRQLEAVALELGGIDGDVEDARRDVALGRARASALRRLGDAAARGGA</sequence>